<name>A0A0N1EM75_9GAMM</name>
<dbReference type="Pfam" id="PF08906">
    <property type="entry name" value="T6SS_Tdi1_C"/>
    <property type="match status" value="1"/>
</dbReference>
<protein>
    <recommendedName>
        <fullName evidence="1">T6SS immunity protein Tdi1 C-terminal domain-containing protein</fullName>
    </recommendedName>
</protein>
<evidence type="ECO:0000313" key="2">
    <source>
        <dbReference type="EMBL" id="KPH56665.1"/>
    </source>
</evidence>
<evidence type="ECO:0000313" key="3">
    <source>
        <dbReference type="Proteomes" id="UP000037848"/>
    </source>
</evidence>
<proteinExistence type="predicted"/>
<gene>
    <name evidence="2" type="ORF">ADS77_20790</name>
</gene>
<dbReference type="RefSeq" id="WP_054206929.1">
    <property type="nucleotide sequence ID" value="NZ_LHPH01000040.1"/>
</dbReference>
<dbReference type="AlphaFoldDB" id="A0A0N1EM75"/>
<reference evidence="2 3" key="1">
    <citation type="submission" date="2015-08" db="EMBL/GenBank/DDBJ databases">
        <title>Draft Genome Sequence of Pseudoalteromonas porphyrae UCD-SED14.</title>
        <authorList>
            <person name="Coil D.A."/>
            <person name="Jospin G."/>
            <person name="Lee R.D."/>
            <person name="Eisen J.A."/>
        </authorList>
    </citation>
    <scope>NUCLEOTIDE SEQUENCE [LARGE SCALE GENOMIC DNA]</scope>
    <source>
        <strain evidence="2 3">UCD-SED14</strain>
    </source>
</reference>
<keyword evidence="3" id="KW-1185">Reference proteome</keyword>
<accession>A0A0N1EM75</accession>
<comment type="caution">
    <text evidence="2">The sequence shown here is derived from an EMBL/GenBank/DDBJ whole genome shotgun (WGS) entry which is preliminary data.</text>
</comment>
<evidence type="ECO:0000259" key="1">
    <source>
        <dbReference type="Pfam" id="PF08906"/>
    </source>
</evidence>
<dbReference type="Proteomes" id="UP000037848">
    <property type="component" value="Unassembled WGS sequence"/>
</dbReference>
<sequence>MTLNDLTVNFSHLERDSLLSEWEWLLGGEYLPILLSASGDAFVQNINNGQVWWLDSGGGEFSQVAETPEGFNELLADKEFVIEYFAVQMVGDLIKSGKSLSHNQIYSLTKPWLLGGEYKIENIEPTDIEVHFSLTGQVAQQVGVSES</sequence>
<dbReference type="EMBL" id="LHPH01000040">
    <property type="protein sequence ID" value="KPH56665.1"/>
    <property type="molecule type" value="Genomic_DNA"/>
</dbReference>
<dbReference type="PATRIC" id="fig|187330.3.peg.3089"/>
<organism evidence="2 3">
    <name type="scientific">Pseudoalteromonas porphyrae</name>
    <dbReference type="NCBI Taxonomy" id="187330"/>
    <lineage>
        <taxon>Bacteria</taxon>
        <taxon>Pseudomonadati</taxon>
        <taxon>Pseudomonadota</taxon>
        <taxon>Gammaproteobacteria</taxon>
        <taxon>Alteromonadales</taxon>
        <taxon>Pseudoalteromonadaceae</taxon>
        <taxon>Pseudoalteromonas</taxon>
    </lineage>
</organism>
<dbReference type="OrthoDB" id="8683979at2"/>
<feature type="domain" description="T6SS immunity protein Tdi1 C-terminal" evidence="1">
    <location>
        <begin position="67"/>
        <end position="137"/>
    </location>
</feature>
<dbReference type="InterPro" id="IPR015002">
    <property type="entry name" value="T6SS_Tdi1_C"/>
</dbReference>